<name>A0AAD7WCV7_9TELE</name>
<evidence type="ECO:0000313" key="2">
    <source>
        <dbReference type="EMBL" id="KAJ8392471.1"/>
    </source>
</evidence>
<organism evidence="2 3">
    <name type="scientific">Aldrovandia affinis</name>
    <dbReference type="NCBI Taxonomy" id="143900"/>
    <lineage>
        <taxon>Eukaryota</taxon>
        <taxon>Metazoa</taxon>
        <taxon>Chordata</taxon>
        <taxon>Craniata</taxon>
        <taxon>Vertebrata</taxon>
        <taxon>Euteleostomi</taxon>
        <taxon>Actinopterygii</taxon>
        <taxon>Neopterygii</taxon>
        <taxon>Teleostei</taxon>
        <taxon>Notacanthiformes</taxon>
        <taxon>Halosauridae</taxon>
        <taxon>Aldrovandia</taxon>
    </lineage>
</organism>
<dbReference type="EMBL" id="JAINUG010000146">
    <property type="protein sequence ID" value="KAJ8392471.1"/>
    <property type="molecule type" value="Genomic_DNA"/>
</dbReference>
<gene>
    <name evidence="2" type="ORF">AAFF_G00075960</name>
</gene>
<comment type="caution">
    <text evidence="2">The sequence shown here is derived from an EMBL/GenBank/DDBJ whole genome shotgun (WGS) entry which is preliminary data.</text>
</comment>
<dbReference type="Proteomes" id="UP001221898">
    <property type="component" value="Unassembled WGS sequence"/>
</dbReference>
<keyword evidence="3" id="KW-1185">Reference proteome</keyword>
<dbReference type="AlphaFoldDB" id="A0AAD7WCV7"/>
<accession>A0AAD7WCV7</accession>
<sequence>MVNSIASAELGELSAEEQQICFLEDNIKALSCENAQLKGRIGIIELDVSRLIQQEHTLQETLAQEELKQKEEEEKTTEYVKTLKNRLKGCQRNKKHAERTCMAEIKKLEEDIKSRNSDDTNQNN</sequence>
<evidence type="ECO:0000313" key="3">
    <source>
        <dbReference type="Proteomes" id="UP001221898"/>
    </source>
</evidence>
<evidence type="ECO:0000256" key="1">
    <source>
        <dbReference type="SAM" id="Coils"/>
    </source>
</evidence>
<feature type="coiled-coil region" evidence="1">
    <location>
        <begin position="53"/>
        <end position="100"/>
    </location>
</feature>
<protein>
    <submittedName>
        <fullName evidence="2">Uncharacterized protein</fullName>
    </submittedName>
</protein>
<reference evidence="2" key="1">
    <citation type="journal article" date="2023" name="Science">
        <title>Genome structures resolve the early diversification of teleost fishes.</title>
        <authorList>
            <person name="Parey E."/>
            <person name="Louis A."/>
            <person name="Montfort J."/>
            <person name="Bouchez O."/>
            <person name="Roques C."/>
            <person name="Iampietro C."/>
            <person name="Lluch J."/>
            <person name="Castinel A."/>
            <person name="Donnadieu C."/>
            <person name="Desvignes T."/>
            <person name="Floi Bucao C."/>
            <person name="Jouanno E."/>
            <person name="Wen M."/>
            <person name="Mejri S."/>
            <person name="Dirks R."/>
            <person name="Jansen H."/>
            <person name="Henkel C."/>
            <person name="Chen W.J."/>
            <person name="Zahm M."/>
            <person name="Cabau C."/>
            <person name="Klopp C."/>
            <person name="Thompson A.W."/>
            <person name="Robinson-Rechavi M."/>
            <person name="Braasch I."/>
            <person name="Lecointre G."/>
            <person name="Bobe J."/>
            <person name="Postlethwait J.H."/>
            <person name="Berthelot C."/>
            <person name="Roest Crollius H."/>
            <person name="Guiguen Y."/>
        </authorList>
    </citation>
    <scope>NUCLEOTIDE SEQUENCE</scope>
    <source>
        <strain evidence="2">NC1722</strain>
    </source>
</reference>
<keyword evidence="1" id="KW-0175">Coiled coil</keyword>
<proteinExistence type="predicted"/>